<dbReference type="AlphaFoldDB" id="A0A1M4XRB4"/>
<accession>A0A1M4XRB4</accession>
<evidence type="ECO:0000313" key="1">
    <source>
        <dbReference type="EMBL" id="SHE95985.1"/>
    </source>
</evidence>
<name>A0A1M4XRB4_9FIRM</name>
<sequence>MVSGVVDVTADEIIQEIENLPETEKNKLFTFLLEKFGALLSPSFDFWDNEEDSVYDTL</sequence>
<reference evidence="2" key="1">
    <citation type="submission" date="2016-11" db="EMBL/GenBank/DDBJ databases">
        <authorList>
            <person name="Varghese N."/>
            <person name="Submissions S."/>
        </authorList>
    </citation>
    <scope>NUCLEOTIDE SEQUENCE [LARGE SCALE GENOMIC DNA]</scope>
    <source>
        <strain evidence="2">DSM 11792</strain>
    </source>
</reference>
<keyword evidence="2" id="KW-1185">Reference proteome</keyword>
<gene>
    <name evidence="1" type="ORF">SAMN02745218_01138</name>
</gene>
<proteinExistence type="predicted"/>
<evidence type="ECO:0000313" key="2">
    <source>
        <dbReference type="Proteomes" id="UP000184196"/>
    </source>
</evidence>
<dbReference type="EMBL" id="FQUW01000012">
    <property type="protein sequence ID" value="SHE95985.1"/>
    <property type="molecule type" value="Genomic_DNA"/>
</dbReference>
<organism evidence="1 2">
    <name type="scientific">Desulfofundulus australicus DSM 11792</name>
    <dbReference type="NCBI Taxonomy" id="1121425"/>
    <lineage>
        <taxon>Bacteria</taxon>
        <taxon>Bacillati</taxon>
        <taxon>Bacillota</taxon>
        <taxon>Clostridia</taxon>
        <taxon>Eubacteriales</taxon>
        <taxon>Peptococcaceae</taxon>
        <taxon>Desulfofundulus</taxon>
    </lineage>
</organism>
<dbReference type="Proteomes" id="UP000184196">
    <property type="component" value="Unassembled WGS sequence"/>
</dbReference>
<protein>
    <submittedName>
        <fullName evidence="1">Uncharacterized protein</fullName>
    </submittedName>
</protein>